<dbReference type="Proteomes" id="UP001152622">
    <property type="component" value="Chromosome 4"/>
</dbReference>
<proteinExistence type="predicted"/>
<feature type="region of interest" description="Disordered" evidence="1">
    <location>
        <begin position="53"/>
        <end position="80"/>
    </location>
</feature>
<name>A0A9Q1J156_SYNKA</name>
<protein>
    <submittedName>
        <fullName evidence="2">Uncharacterized protein</fullName>
    </submittedName>
</protein>
<sequence length="99" mass="10679">MSPLKKQAHLACPSQNAVRSSHVNYEHSDSLRLWELGEGWEVSAVGVVRDNRAGVTGSSPEALVRPTDGGPRPQHYRQLPRPAGQLGRLWTAGLAVSGD</sequence>
<accession>A0A9Q1J156</accession>
<evidence type="ECO:0000313" key="2">
    <source>
        <dbReference type="EMBL" id="KAJ8362989.1"/>
    </source>
</evidence>
<comment type="caution">
    <text evidence="2">The sequence shown here is derived from an EMBL/GenBank/DDBJ whole genome shotgun (WGS) entry which is preliminary data.</text>
</comment>
<organism evidence="2 3">
    <name type="scientific">Synaphobranchus kaupii</name>
    <name type="common">Kaup's arrowtooth eel</name>
    <dbReference type="NCBI Taxonomy" id="118154"/>
    <lineage>
        <taxon>Eukaryota</taxon>
        <taxon>Metazoa</taxon>
        <taxon>Chordata</taxon>
        <taxon>Craniata</taxon>
        <taxon>Vertebrata</taxon>
        <taxon>Euteleostomi</taxon>
        <taxon>Actinopterygii</taxon>
        <taxon>Neopterygii</taxon>
        <taxon>Teleostei</taxon>
        <taxon>Anguilliformes</taxon>
        <taxon>Synaphobranchidae</taxon>
        <taxon>Synaphobranchus</taxon>
    </lineage>
</organism>
<dbReference type="EMBL" id="JAINUF010000004">
    <property type="protein sequence ID" value="KAJ8362989.1"/>
    <property type="molecule type" value="Genomic_DNA"/>
</dbReference>
<evidence type="ECO:0000256" key="1">
    <source>
        <dbReference type="SAM" id="MobiDB-lite"/>
    </source>
</evidence>
<reference evidence="2" key="1">
    <citation type="journal article" date="2023" name="Science">
        <title>Genome structures resolve the early diversification of teleost fishes.</title>
        <authorList>
            <person name="Parey E."/>
            <person name="Louis A."/>
            <person name="Montfort J."/>
            <person name="Bouchez O."/>
            <person name="Roques C."/>
            <person name="Iampietro C."/>
            <person name="Lluch J."/>
            <person name="Castinel A."/>
            <person name="Donnadieu C."/>
            <person name="Desvignes T."/>
            <person name="Floi Bucao C."/>
            <person name="Jouanno E."/>
            <person name="Wen M."/>
            <person name="Mejri S."/>
            <person name="Dirks R."/>
            <person name="Jansen H."/>
            <person name="Henkel C."/>
            <person name="Chen W.J."/>
            <person name="Zahm M."/>
            <person name="Cabau C."/>
            <person name="Klopp C."/>
            <person name="Thompson A.W."/>
            <person name="Robinson-Rechavi M."/>
            <person name="Braasch I."/>
            <person name="Lecointre G."/>
            <person name="Bobe J."/>
            <person name="Postlethwait J.H."/>
            <person name="Berthelot C."/>
            <person name="Roest Crollius H."/>
            <person name="Guiguen Y."/>
        </authorList>
    </citation>
    <scope>NUCLEOTIDE SEQUENCE</scope>
    <source>
        <strain evidence="2">WJC10195</strain>
    </source>
</reference>
<gene>
    <name evidence="2" type="ORF">SKAU_G00118200</name>
</gene>
<dbReference type="AlphaFoldDB" id="A0A9Q1J156"/>
<evidence type="ECO:0000313" key="3">
    <source>
        <dbReference type="Proteomes" id="UP001152622"/>
    </source>
</evidence>
<keyword evidence="3" id="KW-1185">Reference proteome</keyword>